<sequence>MRRRQPDNRIHRHELGSFTPTAGGRKFVVNLRPGVPRNACIEEFRDGTLRCWASHTWLDDKSADFVRANATYNPDNNSFVWNEGVKVQETRRG</sequence>
<accession>A0A0F9NPC7</accession>
<gene>
    <name evidence="1" type="ORF">LCGC14_1001400</name>
</gene>
<proteinExistence type="predicted"/>
<dbReference type="AlphaFoldDB" id="A0A0F9NPC7"/>
<comment type="caution">
    <text evidence="1">The sequence shown here is derived from an EMBL/GenBank/DDBJ whole genome shotgun (WGS) entry which is preliminary data.</text>
</comment>
<dbReference type="EMBL" id="LAZR01003871">
    <property type="protein sequence ID" value="KKN13907.1"/>
    <property type="molecule type" value="Genomic_DNA"/>
</dbReference>
<protein>
    <submittedName>
        <fullName evidence="1">Uncharacterized protein</fullName>
    </submittedName>
</protein>
<reference evidence="1" key="1">
    <citation type="journal article" date="2015" name="Nature">
        <title>Complex archaea that bridge the gap between prokaryotes and eukaryotes.</title>
        <authorList>
            <person name="Spang A."/>
            <person name="Saw J.H."/>
            <person name="Jorgensen S.L."/>
            <person name="Zaremba-Niedzwiedzka K."/>
            <person name="Martijn J."/>
            <person name="Lind A.E."/>
            <person name="van Eijk R."/>
            <person name="Schleper C."/>
            <person name="Guy L."/>
            <person name="Ettema T.J."/>
        </authorList>
    </citation>
    <scope>NUCLEOTIDE SEQUENCE</scope>
</reference>
<name>A0A0F9NPC7_9ZZZZ</name>
<organism evidence="1">
    <name type="scientific">marine sediment metagenome</name>
    <dbReference type="NCBI Taxonomy" id="412755"/>
    <lineage>
        <taxon>unclassified sequences</taxon>
        <taxon>metagenomes</taxon>
        <taxon>ecological metagenomes</taxon>
    </lineage>
</organism>
<evidence type="ECO:0000313" key="1">
    <source>
        <dbReference type="EMBL" id="KKN13907.1"/>
    </source>
</evidence>